<feature type="domain" description="N-acetyltransferase" evidence="1">
    <location>
        <begin position="11"/>
        <end position="175"/>
    </location>
</feature>
<accession>A0ABU9LJN6</accession>
<organism evidence="2 3">
    <name type="scientific">Kurthia gibsonii</name>
    <dbReference type="NCBI Taxonomy" id="33946"/>
    <lineage>
        <taxon>Bacteria</taxon>
        <taxon>Bacillati</taxon>
        <taxon>Bacillota</taxon>
        <taxon>Bacilli</taxon>
        <taxon>Bacillales</taxon>
        <taxon>Caryophanaceae</taxon>
        <taxon>Kurthia</taxon>
    </lineage>
</organism>
<sequence length="193" mass="22284">MEFSQLEDDVVYLRPLVMEDAEALFEAGNHAEIWTYTAHTIQSLKDAEAYIEDALHKSKTEQTYAIVDCQSNRVIGSTRFYQIDTKNRAVTLGYTWLTPAYFGTSVNKRCKYLLFQYAFEKEGLERIQIVADERNTRSCRAIEGLLATKEGVLRKHIICKDGYIRNSVVYSVIREDWPRVKAHLEQAIGYKTV</sequence>
<dbReference type="Proteomes" id="UP001398420">
    <property type="component" value="Unassembled WGS sequence"/>
</dbReference>
<dbReference type="SUPFAM" id="SSF55729">
    <property type="entry name" value="Acyl-CoA N-acyltransferases (Nat)"/>
    <property type="match status" value="1"/>
</dbReference>
<dbReference type="PANTHER" id="PTHR43610:SF1">
    <property type="entry name" value="N-ACETYLTRANSFERASE DOMAIN-CONTAINING PROTEIN"/>
    <property type="match status" value="1"/>
</dbReference>
<dbReference type="InterPro" id="IPR000182">
    <property type="entry name" value="GNAT_dom"/>
</dbReference>
<evidence type="ECO:0000313" key="3">
    <source>
        <dbReference type="Proteomes" id="UP001398420"/>
    </source>
</evidence>
<gene>
    <name evidence="2" type="ORF">AAF454_05995</name>
</gene>
<keyword evidence="3" id="KW-1185">Reference proteome</keyword>
<dbReference type="PROSITE" id="PS51186">
    <property type="entry name" value="GNAT"/>
    <property type="match status" value="1"/>
</dbReference>
<keyword evidence="2" id="KW-0808">Transferase</keyword>
<evidence type="ECO:0000313" key="2">
    <source>
        <dbReference type="EMBL" id="MEL5987964.1"/>
    </source>
</evidence>
<dbReference type="GO" id="GO:0016740">
    <property type="term" value="F:transferase activity"/>
    <property type="evidence" value="ECO:0007669"/>
    <property type="project" value="UniProtKB-KW"/>
</dbReference>
<dbReference type="InterPro" id="IPR016181">
    <property type="entry name" value="Acyl_CoA_acyltransferase"/>
</dbReference>
<dbReference type="RefSeq" id="WP_342302801.1">
    <property type="nucleotide sequence ID" value="NZ_JBCEWA010000004.1"/>
</dbReference>
<evidence type="ECO:0000259" key="1">
    <source>
        <dbReference type="PROSITE" id="PS51186"/>
    </source>
</evidence>
<dbReference type="EC" id="2.-.-.-" evidence="2"/>
<comment type="caution">
    <text evidence="2">The sequence shown here is derived from an EMBL/GenBank/DDBJ whole genome shotgun (WGS) entry which is preliminary data.</text>
</comment>
<name>A0ABU9LJN6_9BACL</name>
<reference evidence="2 3" key="1">
    <citation type="submission" date="2024-04" db="EMBL/GenBank/DDBJ databases">
        <authorList>
            <person name="Wu Y.S."/>
            <person name="Zhang L."/>
        </authorList>
    </citation>
    <scope>NUCLEOTIDE SEQUENCE [LARGE SCALE GENOMIC DNA]</scope>
    <source>
        <strain evidence="2 3">KG-01</strain>
    </source>
</reference>
<dbReference type="Gene3D" id="3.40.630.30">
    <property type="match status" value="1"/>
</dbReference>
<protein>
    <submittedName>
        <fullName evidence="2">GNAT family protein</fullName>
        <ecNumber evidence="2">2.-.-.-</ecNumber>
    </submittedName>
</protein>
<dbReference type="PANTHER" id="PTHR43610">
    <property type="entry name" value="BLL6696 PROTEIN"/>
    <property type="match status" value="1"/>
</dbReference>
<dbReference type="EMBL" id="JBCEWA010000004">
    <property type="protein sequence ID" value="MEL5987964.1"/>
    <property type="molecule type" value="Genomic_DNA"/>
</dbReference>
<proteinExistence type="predicted"/>
<dbReference type="Pfam" id="PF13302">
    <property type="entry name" value="Acetyltransf_3"/>
    <property type="match status" value="1"/>
</dbReference>